<dbReference type="PANTHER" id="PTHR46652">
    <property type="entry name" value="LEUCINE-RICH REPEAT AND IQ DOMAIN-CONTAINING PROTEIN 1-RELATED"/>
    <property type="match status" value="1"/>
</dbReference>
<dbReference type="Pfam" id="PF22544">
    <property type="entry name" value="HYDIN_VesB_CFA65-like_Ig"/>
    <property type="match status" value="1"/>
</dbReference>
<dbReference type="InterPro" id="IPR050836">
    <property type="entry name" value="SDS22/Internalin_LRR"/>
</dbReference>
<evidence type="ECO:0000256" key="3">
    <source>
        <dbReference type="ARBA" id="ARBA00022490"/>
    </source>
</evidence>
<feature type="domain" description="HYDIN/VesB/CFA65-like Ig-like" evidence="8">
    <location>
        <begin position="940"/>
        <end position="1022"/>
    </location>
</feature>
<keyword evidence="4" id="KW-0433">Leucine-rich repeat</keyword>
<evidence type="ECO:0000256" key="6">
    <source>
        <dbReference type="ARBA" id="ARBA00023069"/>
    </source>
</evidence>
<evidence type="ECO:0000256" key="7">
    <source>
        <dbReference type="ARBA" id="ARBA00023273"/>
    </source>
</evidence>
<dbReference type="Proteomes" id="UP001597201">
    <property type="component" value="Unassembled WGS sequence"/>
</dbReference>
<dbReference type="Gene3D" id="3.80.10.10">
    <property type="entry name" value="Ribonuclease Inhibitor"/>
    <property type="match status" value="4"/>
</dbReference>
<dbReference type="RefSeq" id="WP_377180312.1">
    <property type="nucleotide sequence ID" value="NZ_JBHTMY010000004.1"/>
</dbReference>
<evidence type="ECO:0000256" key="1">
    <source>
        <dbReference type="ARBA" id="ARBA00004138"/>
    </source>
</evidence>
<evidence type="ECO:0000256" key="4">
    <source>
        <dbReference type="ARBA" id="ARBA00022614"/>
    </source>
</evidence>
<keyword evidence="10" id="KW-1185">Reference proteome</keyword>
<dbReference type="InterPro" id="IPR053879">
    <property type="entry name" value="HYDIN_VesB_CFA65-like_Ig"/>
</dbReference>
<evidence type="ECO:0000256" key="2">
    <source>
        <dbReference type="ARBA" id="ARBA00004496"/>
    </source>
</evidence>
<evidence type="ECO:0000256" key="5">
    <source>
        <dbReference type="ARBA" id="ARBA00022737"/>
    </source>
</evidence>
<reference evidence="10" key="1">
    <citation type="journal article" date="2019" name="Int. J. Syst. Evol. Microbiol.">
        <title>The Global Catalogue of Microorganisms (GCM) 10K type strain sequencing project: providing services to taxonomists for standard genome sequencing and annotation.</title>
        <authorList>
            <consortium name="The Broad Institute Genomics Platform"/>
            <consortium name="The Broad Institute Genome Sequencing Center for Infectious Disease"/>
            <person name="Wu L."/>
            <person name="Ma J."/>
        </authorList>
    </citation>
    <scope>NUCLEOTIDE SEQUENCE [LARGE SCALE GENOMIC DNA]</scope>
    <source>
        <strain evidence="10">CCUG 61485</strain>
    </source>
</reference>
<dbReference type="InterPro" id="IPR001611">
    <property type="entry name" value="Leu-rich_rpt"/>
</dbReference>
<dbReference type="PANTHER" id="PTHR46652:SF3">
    <property type="entry name" value="LEUCINE-RICH REPEAT-CONTAINING PROTEIN 9"/>
    <property type="match status" value="1"/>
</dbReference>
<dbReference type="Gene3D" id="2.60.40.10">
    <property type="entry name" value="Immunoglobulins"/>
    <property type="match status" value="1"/>
</dbReference>
<comment type="caution">
    <text evidence="9">The sequence shown here is derived from an EMBL/GenBank/DDBJ whole genome shotgun (WGS) entry which is preliminary data.</text>
</comment>
<dbReference type="SUPFAM" id="SSF52058">
    <property type="entry name" value="L domain-like"/>
    <property type="match status" value="1"/>
</dbReference>
<dbReference type="EMBL" id="JBHTMY010000004">
    <property type="protein sequence ID" value="MFD1316858.1"/>
    <property type="molecule type" value="Genomic_DNA"/>
</dbReference>
<evidence type="ECO:0000313" key="9">
    <source>
        <dbReference type="EMBL" id="MFD1316858.1"/>
    </source>
</evidence>
<dbReference type="InterPro" id="IPR032675">
    <property type="entry name" value="LRR_dom_sf"/>
</dbReference>
<dbReference type="PROSITE" id="PS51450">
    <property type="entry name" value="LRR"/>
    <property type="match status" value="2"/>
</dbReference>
<evidence type="ECO:0000313" key="10">
    <source>
        <dbReference type="Proteomes" id="UP001597201"/>
    </source>
</evidence>
<evidence type="ECO:0000259" key="8">
    <source>
        <dbReference type="Pfam" id="PF22544"/>
    </source>
</evidence>
<sequence>MIKKILFLIILIFTGFSYGQDIELITTSSSNSWSPDLVTKGGAVLDWEASNALIGTLTQSIDDPTFDFSANNGSPIDITISSADGLGNLRNLNFGIDKEISSIDVTSATGLRNLNLRFNQISTLDLSQNPELAILNVRQNLNLTSLDLSNNPLLTTLRADFTGLTDLDLSNNPLLNLVVVRSSQLSSAALDQILIDLDNNGLSNGQLEIRRNAGGLTPASIGAYNNLIGKGWTIDVGLPNLQTFALTTVSNSTSWTPQQVVNSGNIFSWEASNPLIGTITQNVDVPTFNFGANNGSPINITVTSNDGFNGLTVLNFGLDKNITSIDVSNANAISILNARFNQIGALDVSQNPILTSLVIRGNPLTSIDLSNNPLLATLRADATGLTTLDLSNNPLLTFVSLFGSNLPSAVLDQIVIDLDNHGLSNGLLELRNNAGSLTAASLASYNNLISRGWTIDVAAPIVPTTEVITIITNSTSPTWTTQGITNSGEVLTWEATNPVIGTITQVGNVPSFDFSGNDGSPITVTITSTDGFDGLTLLNFGQTTREITSIDLTNAEALVSFNSSFNNLTTLDVSQNNLLTLLNLSRNPNLSSLDITNNTQLATLITDGSQLTDLDISNNTLLTRVSTHASDLPSAVLDQIVIDLDNHGLSNGLLELRNNAGSLTAASLASYNNLISRGWTIDVAAPIVPTTEVITIITNSTSPTWTTQGITNSGEVLTWEATNPVIGTITQVGNVPSFDFSGNDGSPITVTITSTDGFDGLTLLNFGQTTREITSIDLTNAEALVSFNSSFNNLTTLDVSQNNLLTLLNLSRNPNLSSLDITNNTQLATLITDGSQLTDLNISNNTLLTRVSAHASDLPSAVLDQIVIDLDNHGLSNGLLELRNNAGELTSASFTAYNNLIAKGWAIDVAAPGQPGSQIQVSGNNIVIINSGSADLASGTNFGETLLGSPIVNTFTLTNIGDQDLVLSGPLFSTNPAAFQVSQQPANLNIPVGGTETFQVTFNPLSLGSFTGSVLISSNDPSDPFFVMNIAGQAVQVLSNQIMISQYYQGFGPNDNWVEVINISDETIPAGAFYLALFNDAVARVGVIETSNPTASELIPELAPGDAILFRNGSAILPSAGNLGSAPQISTPVCTFTGNDVILISSSNGTNSYNDRVEIIGNISNNSNNPPASWGDNRCFIKGGCSSEEAHRTFSILDWSNLILEEVDNASPLTNLALGTQVVGPTSTIDGVNWTNLEPDPSRTAIITGSFAAAGETFFACNLIIEAGANVVYDSNGLTNNSIVLDGDLIVNGSLVIGDTESLVTRSSNVELGIITKIENSQPLNSIFEATYWSSPVADQQLNTVFAGVDPNRIFDYRPDDPNPKYENTIYDDYKFWWIASGAMDEAKGYSVDGSSTGVQTISFTGVPFNGSISPNVYFSGVVDTGTDNNNFNLLGNPYPTAIDIAKFIGDNGAINEIALWAKDKSPDGNEFDPAGYIFYTSAGPSEPTLTNNIGSGQGFMARTVTPGAVTFNNDMKLISQNDQFYKSEVKKGAVQKSEANRIWLELSDGKLRSNILVGFFDEATDGLDFRYDAMGGLGKNDLRLYSNLDNAKFVIQALGSFNTDKAVNLGFDLKESKNLSLKISGFEGVFRDTDVYLVDHVLNKTHNLKDGVYKFNQIEVGEFPNRFTLQFSKNALAVDEILKTSNFVLSNSGTGFRIDASKAVKEVKVFDVLGRNIEVKRPNLQSFYLDVPQAQTGAVLIFEVKLENGSILNKKAIKL</sequence>
<comment type="subcellular location">
    <subcellularLocation>
        <location evidence="1">Cell projection</location>
        <location evidence="1">Cilium</location>
    </subcellularLocation>
    <subcellularLocation>
        <location evidence="2">Cytoplasm</location>
    </subcellularLocation>
</comment>
<organism evidence="9 10">
    <name type="scientific">Namhaeicola litoreus</name>
    <dbReference type="NCBI Taxonomy" id="1052145"/>
    <lineage>
        <taxon>Bacteria</taxon>
        <taxon>Pseudomonadati</taxon>
        <taxon>Bacteroidota</taxon>
        <taxon>Flavobacteriia</taxon>
        <taxon>Flavobacteriales</taxon>
        <taxon>Flavobacteriaceae</taxon>
        <taxon>Namhaeicola</taxon>
    </lineage>
</organism>
<dbReference type="NCBIfam" id="NF012200">
    <property type="entry name" value="choice_anch_D"/>
    <property type="match status" value="1"/>
</dbReference>
<dbReference type="InterPro" id="IPR013783">
    <property type="entry name" value="Ig-like_fold"/>
</dbReference>
<keyword evidence="6" id="KW-0969">Cilium</keyword>
<keyword evidence="3" id="KW-0963">Cytoplasm</keyword>
<accession>A0ABW3Y8G4</accession>
<name>A0ABW3Y8G4_9FLAO</name>
<protein>
    <submittedName>
        <fullName evidence="9">Choice-of-anchor D domain-containing protein</fullName>
    </submittedName>
</protein>
<proteinExistence type="predicted"/>
<keyword evidence="7" id="KW-0966">Cell projection</keyword>
<keyword evidence="5" id="KW-0677">Repeat</keyword>
<gene>
    <name evidence="9" type="ORF">ACFQ39_14625</name>
</gene>